<name>A0ABR1SND6_9PEZI</name>
<evidence type="ECO:0000313" key="4">
    <source>
        <dbReference type="Proteomes" id="UP001396898"/>
    </source>
</evidence>
<feature type="transmembrane region" description="Helical" evidence="2">
    <location>
        <begin position="184"/>
        <end position="205"/>
    </location>
</feature>
<feature type="region of interest" description="Disordered" evidence="1">
    <location>
        <begin position="1"/>
        <end position="38"/>
    </location>
</feature>
<keyword evidence="2" id="KW-0812">Transmembrane</keyword>
<gene>
    <name evidence="3" type="ORF">PG991_001902</name>
</gene>
<organism evidence="3 4">
    <name type="scientific">Apiospora marii</name>
    <dbReference type="NCBI Taxonomy" id="335849"/>
    <lineage>
        <taxon>Eukaryota</taxon>
        <taxon>Fungi</taxon>
        <taxon>Dikarya</taxon>
        <taxon>Ascomycota</taxon>
        <taxon>Pezizomycotina</taxon>
        <taxon>Sordariomycetes</taxon>
        <taxon>Xylariomycetidae</taxon>
        <taxon>Amphisphaeriales</taxon>
        <taxon>Apiosporaceae</taxon>
        <taxon>Apiospora</taxon>
    </lineage>
</organism>
<evidence type="ECO:0000313" key="3">
    <source>
        <dbReference type="EMBL" id="KAK8035829.1"/>
    </source>
</evidence>
<feature type="region of interest" description="Disordered" evidence="1">
    <location>
        <begin position="213"/>
        <end position="296"/>
    </location>
</feature>
<sequence>MATSNRVPSPVGSIVPRATPTSACAGSGMSLQKPPPWSKAKVGQKITIGWNGGPVGSDPDQKTTAAWKAYLARSEDPKSPNTTIFDTKTFVAGDAGWDPEERCGGSQMEYEWTIPADLLPDNVTAIYRYLLVKESEDGQPSPTESVPLPSTSIGGYFSILPATASIWVSPTPTPAPGLSPGEKAGIGVGVGVGALSCLAAGVYFLRRRRRRRRINGRRTPTKQEMSQMSPADADEGQVRWDKAELDAGRELEMQRQRQRALEADGRPLAELTAETAQGRNYRPQGEPVELPGSNVV</sequence>
<keyword evidence="2" id="KW-0472">Membrane</keyword>
<feature type="compositionally biased region" description="Basic and acidic residues" evidence="1">
    <location>
        <begin position="236"/>
        <end position="267"/>
    </location>
</feature>
<comment type="caution">
    <text evidence="3">The sequence shown here is derived from an EMBL/GenBank/DDBJ whole genome shotgun (WGS) entry which is preliminary data.</text>
</comment>
<accession>A0ABR1SND6</accession>
<reference evidence="3 4" key="1">
    <citation type="submission" date="2023-01" db="EMBL/GenBank/DDBJ databases">
        <title>Analysis of 21 Apiospora genomes using comparative genomics revels a genus with tremendous synthesis potential of carbohydrate active enzymes and secondary metabolites.</title>
        <authorList>
            <person name="Sorensen T."/>
        </authorList>
    </citation>
    <scope>NUCLEOTIDE SEQUENCE [LARGE SCALE GENOMIC DNA]</scope>
    <source>
        <strain evidence="3 4">CBS 20057</strain>
    </source>
</reference>
<evidence type="ECO:0000256" key="2">
    <source>
        <dbReference type="SAM" id="Phobius"/>
    </source>
</evidence>
<proteinExistence type="predicted"/>
<protein>
    <submittedName>
        <fullName evidence="3">Uncharacterized protein</fullName>
    </submittedName>
</protein>
<dbReference type="Proteomes" id="UP001396898">
    <property type="component" value="Unassembled WGS sequence"/>
</dbReference>
<keyword evidence="4" id="KW-1185">Reference proteome</keyword>
<evidence type="ECO:0000256" key="1">
    <source>
        <dbReference type="SAM" id="MobiDB-lite"/>
    </source>
</evidence>
<dbReference type="EMBL" id="JAQQWI010000005">
    <property type="protein sequence ID" value="KAK8035829.1"/>
    <property type="molecule type" value="Genomic_DNA"/>
</dbReference>
<keyword evidence="2" id="KW-1133">Transmembrane helix</keyword>